<organism evidence="5 6">
    <name type="scientific">Aristolochia fimbriata</name>
    <name type="common">White veined hardy Dutchman's pipe vine</name>
    <dbReference type="NCBI Taxonomy" id="158543"/>
    <lineage>
        <taxon>Eukaryota</taxon>
        <taxon>Viridiplantae</taxon>
        <taxon>Streptophyta</taxon>
        <taxon>Embryophyta</taxon>
        <taxon>Tracheophyta</taxon>
        <taxon>Spermatophyta</taxon>
        <taxon>Magnoliopsida</taxon>
        <taxon>Magnoliidae</taxon>
        <taxon>Piperales</taxon>
        <taxon>Aristolochiaceae</taxon>
        <taxon>Aristolochia</taxon>
    </lineage>
</organism>
<dbReference type="GO" id="GO:0004497">
    <property type="term" value="F:monooxygenase activity"/>
    <property type="evidence" value="ECO:0007669"/>
    <property type="project" value="InterPro"/>
</dbReference>
<evidence type="ECO:0000313" key="6">
    <source>
        <dbReference type="Proteomes" id="UP000825729"/>
    </source>
</evidence>
<comment type="similarity">
    <text evidence="1">Belongs to the cytochrome P450 family.</text>
</comment>
<proteinExistence type="inferred from homology"/>
<keyword evidence="6" id="KW-1185">Reference proteome</keyword>
<dbReference type="EMBL" id="JAINDJ010000005">
    <property type="protein sequence ID" value="KAG9447227.1"/>
    <property type="molecule type" value="Genomic_DNA"/>
</dbReference>
<dbReference type="Gene3D" id="1.10.630.10">
    <property type="entry name" value="Cytochrome P450"/>
    <property type="match status" value="2"/>
</dbReference>
<evidence type="ECO:0000256" key="1">
    <source>
        <dbReference type="ARBA" id="ARBA00010617"/>
    </source>
</evidence>
<name>A0AAV7EHR0_ARIFI</name>
<dbReference type="PANTHER" id="PTHR47955:SF15">
    <property type="entry name" value="CYTOCHROME P450 71A2-LIKE"/>
    <property type="match status" value="1"/>
</dbReference>
<keyword evidence="3" id="KW-0408">Iron</keyword>
<dbReference type="PANTHER" id="PTHR47955">
    <property type="entry name" value="CYTOCHROME P450 FAMILY 71 PROTEIN"/>
    <property type="match status" value="1"/>
</dbReference>
<protein>
    <recommendedName>
        <fullName evidence="7">Cytochrome P450</fullName>
    </recommendedName>
</protein>
<evidence type="ECO:0000256" key="2">
    <source>
        <dbReference type="ARBA" id="ARBA00022723"/>
    </source>
</evidence>
<dbReference type="Proteomes" id="UP000825729">
    <property type="component" value="Unassembled WGS sequence"/>
</dbReference>
<evidence type="ECO:0008006" key="7">
    <source>
        <dbReference type="Google" id="ProtNLM"/>
    </source>
</evidence>
<dbReference type="AlphaFoldDB" id="A0AAV7EHR0"/>
<accession>A0AAV7EHR0</accession>
<evidence type="ECO:0000313" key="5">
    <source>
        <dbReference type="EMBL" id="KAG9447227.1"/>
    </source>
</evidence>
<gene>
    <name evidence="5" type="ORF">H6P81_013355</name>
</gene>
<dbReference type="GO" id="GO:0016705">
    <property type="term" value="F:oxidoreductase activity, acting on paired donors, with incorporation or reduction of molecular oxygen"/>
    <property type="evidence" value="ECO:0007669"/>
    <property type="project" value="InterPro"/>
</dbReference>
<dbReference type="InterPro" id="IPR036396">
    <property type="entry name" value="Cyt_P450_sf"/>
</dbReference>
<evidence type="ECO:0000256" key="4">
    <source>
        <dbReference type="SAM" id="MobiDB-lite"/>
    </source>
</evidence>
<feature type="compositionally biased region" description="Low complexity" evidence="4">
    <location>
        <begin position="150"/>
        <end position="161"/>
    </location>
</feature>
<dbReference type="GO" id="GO:0005506">
    <property type="term" value="F:iron ion binding"/>
    <property type="evidence" value="ECO:0007669"/>
    <property type="project" value="InterPro"/>
</dbReference>
<comment type="caution">
    <text evidence="5">The sequence shown here is derived from an EMBL/GenBank/DDBJ whole genome shotgun (WGS) entry which is preliminary data.</text>
</comment>
<dbReference type="GO" id="GO:0020037">
    <property type="term" value="F:heme binding"/>
    <property type="evidence" value="ECO:0007669"/>
    <property type="project" value="InterPro"/>
</dbReference>
<evidence type="ECO:0000256" key="3">
    <source>
        <dbReference type="ARBA" id="ARBA00023004"/>
    </source>
</evidence>
<sequence length="418" mass="46589">MCLLLEIATSLLLPLLLLYFVLKPKISIREKHKLPPSPPKLPIIGNLHQLGSSPHRSLRKLSKKYGSVMFMHLGSTPTLVVSSEEAAQEILKTHDLVFSDRHFAITSDELLYRRRDVAFAPYGEYWRQPTRSRPDPDSPLPTLPPPSFLPPSRLSPSLPTLQTARKNPHQLHQLSGFSGFHESFVPPATHNPQNDPHHRLEQAFDHHRGSGLHASAMAEIAAEVSLSRAWRGANAAVGGLLVEILRLRRPRGAVLSVKRVESFRGVREEEVGCMVEKISSQACGTPIDLSKIIIPTTNNIVCRIALGKKYYDEKLRGGSDFHHLLTELLILLGTIHIGDIFPSLAWIGRLTGLEQVIEEHMAEDKKNSPAQYGEQVDLVDILLEVQRERSMGVTLDRDNIKAVILVYICSLSIILSGL</sequence>
<dbReference type="SUPFAM" id="SSF48264">
    <property type="entry name" value="Cytochrome P450"/>
    <property type="match status" value="2"/>
</dbReference>
<dbReference type="Pfam" id="PF00067">
    <property type="entry name" value="p450"/>
    <property type="match status" value="2"/>
</dbReference>
<dbReference type="InterPro" id="IPR001128">
    <property type="entry name" value="Cyt_P450"/>
</dbReference>
<feature type="region of interest" description="Disordered" evidence="4">
    <location>
        <begin position="126"/>
        <end position="161"/>
    </location>
</feature>
<keyword evidence="2" id="KW-0479">Metal-binding</keyword>
<reference evidence="5 6" key="1">
    <citation type="submission" date="2021-07" db="EMBL/GenBank/DDBJ databases">
        <title>The Aristolochia fimbriata genome: insights into angiosperm evolution, floral development and chemical biosynthesis.</title>
        <authorList>
            <person name="Jiao Y."/>
        </authorList>
    </citation>
    <scope>NUCLEOTIDE SEQUENCE [LARGE SCALE GENOMIC DNA]</scope>
    <source>
        <strain evidence="5">IBCAS-2021</strain>
        <tissue evidence="5">Leaf</tissue>
    </source>
</reference>
<feature type="compositionally biased region" description="Pro residues" evidence="4">
    <location>
        <begin position="137"/>
        <end position="149"/>
    </location>
</feature>